<reference evidence="2" key="2">
    <citation type="submission" date="2016-01" db="EMBL/GenBank/DDBJ databases">
        <title>Six Aerococcus type strain genome sequencing and assembly using PacBio and Illumina Hiseq.</title>
        <authorList>
            <person name="Carkaci D."/>
            <person name="Dargis R."/>
            <person name="Nielsen X.C."/>
            <person name="Skovgaard O."/>
            <person name="Fuursted K."/>
            <person name="Christensen J.J."/>
        </authorList>
    </citation>
    <scope>NUCLEOTIDE SEQUENCE [LARGE SCALE GENOMIC DNA]</scope>
    <source>
        <strain evidence="2">CCUG42038B</strain>
    </source>
</reference>
<accession>A0A0X8FM87</accession>
<dbReference type="EMBL" id="CP014163">
    <property type="protein sequence ID" value="AMB99885.1"/>
    <property type="molecule type" value="Genomic_DNA"/>
</dbReference>
<dbReference type="AlphaFoldDB" id="A0A0X8FM87"/>
<sequence>MLLFPDWATLTAMTEIDCEPDPAKLFGENNYQRYCQYIARSAVQHLVNGLDHYKYLEGAGKVK</sequence>
<evidence type="ECO:0000313" key="1">
    <source>
        <dbReference type="EMBL" id="AMB99885.1"/>
    </source>
</evidence>
<dbReference type="RefSeq" id="WP_067980530.1">
    <property type="nucleotide sequence ID" value="NZ_CP014163.1"/>
</dbReference>
<dbReference type="KEGG" id="auh:AWM75_07850"/>
<protein>
    <submittedName>
        <fullName evidence="1">Uncharacterized protein</fullName>
    </submittedName>
</protein>
<gene>
    <name evidence="1" type="ORF">AWM75_07850</name>
</gene>
<reference evidence="1 2" key="1">
    <citation type="journal article" date="2016" name="Genome Announc.">
        <title>Complete Genome Sequences of Aerococcus christensenii CCUG 28831T, Aerococcus sanguinicola CCUG 43001T, Aerococcus urinae CCUG 36881T, Aerococcus urinaeequi CCUG 28094T, Aerococcus urinaehominis CCUG 42038 BT, and Aerococcus viridans CCUG 4311T.</title>
        <authorList>
            <person name="Carkaci D."/>
            <person name="Dargis R."/>
            <person name="Nielsen X.C."/>
            <person name="Skovgaard O."/>
            <person name="Fuursted K."/>
            <person name="Christensen J.J."/>
        </authorList>
    </citation>
    <scope>NUCLEOTIDE SEQUENCE [LARGE SCALE GENOMIC DNA]</scope>
    <source>
        <strain evidence="1 2">CCUG42038B</strain>
    </source>
</reference>
<evidence type="ECO:0000313" key="2">
    <source>
        <dbReference type="Proteomes" id="UP000062260"/>
    </source>
</evidence>
<proteinExistence type="predicted"/>
<dbReference type="STRING" id="128944.AWM75_07850"/>
<dbReference type="Proteomes" id="UP000062260">
    <property type="component" value="Chromosome"/>
</dbReference>
<name>A0A0X8FM87_9LACT</name>
<organism evidence="1 2">
    <name type="scientific">Aerococcus urinaehominis</name>
    <dbReference type="NCBI Taxonomy" id="128944"/>
    <lineage>
        <taxon>Bacteria</taxon>
        <taxon>Bacillati</taxon>
        <taxon>Bacillota</taxon>
        <taxon>Bacilli</taxon>
        <taxon>Lactobacillales</taxon>
        <taxon>Aerococcaceae</taxon>
        <taxon>Aerococcus</taxon>
    </lineage>
</organism>
<keyword evidence="2" id="KW-1185">Reference proteome</keyword>